<dbReference type="EMBL" id="JACHEG010000006">
    <property type="protein sequence ID" value="MBB6164747.1"/>
    <property type="molecule type" value="Genomic_DNA"/>
</dbReference>
<keyword evidence="3" id="KW-1185">Reference proteome</keyword>
<evidence type="ECO:0000313" key="3">
    <source>
        <dbReference type="Proteomes" id="UP000547879"/>
    </source>
</evidence>
<dbReference type="Proteomes" id="UP000547879">
    <property type="component" value="Unassembled WGS sequence"/>
</dbReference>
<feature type="region of interest" description="Disordered" evidence="1">
    <location>
        <begin position="1"/>
        <end position="21"/>
    </location>
</feature>
<reference evidence="2 3" key="1">
    <citation type="submission" date="2020-08" db="EMBL/GenBank/DDBJ databases">
        <title>Genomic Encyclopedia of Type Strains, Phase IV (KMG-IV): sequencing the most valuable type-strain genomes for metagenomic binning, comparative biology and taxonomic classification.</title>
        <authorList>
            <person name="Goeker M."/>
        </authorList>
    </citation>
    <scope>NUCLEOTIDE SEQUENCE [LARGE SCALE GENOMIC DNA]</scope>
    <source>
        <strain evidence="2 3">DSM 100734</strain>
    </source>
</reference>
<proteinExistence type="predicted"/>
<evidence type="ECO:0000256" key="1">
    <source>
        <dbReference type="SAM" id="MobiDB-lite"/>
    </source>
</evidence>
<evidence type="ECO:0000313" key="2">
    <source>
        <dbReference type="EMBL" id="MBB6164747.1"/>
    </source>
</evidence>
<dbReference type="AlphaFoldDB" id="A0A7W9Y9X9"/>
<gene>
    <name evidence="2" type="ORF">HNQ72_004592</name>
</gene>
<dbReference type="RefSeq" id="WP_183995475.1">
    <property type="nucleotide sequence ID" value="NZ_BMHW01000005.1"/>
</dbReference>
<comment type="caution">
    <text evidence="2">The sequence shown here is derived from an EMBL/GenBank/DDBJ whole genome shotgun (WGS) entry which is preliminary data.</text>
</comment>
<feature type="region of interest" description="Disordered" evidence="1">
    <location>
        <begin position="49"/>
        <end position="68"/>
    </location>
</feature>
<name>A0A7W9Y9X9_9HYPH</name>
<protein>
    <submittedName>
        <fullName evidence="2">Uncharacterized protein</fullName>
    </submittedName>
</protein>
<accession>A0A7W9Y9X9</accession>
<organism evidence="2 3">
    <name type="scientific">Rhizobium wenxiniae</name>
    <dbReference type="NCBI Taxonomy" id="1737357"/>
    <lineage>
        <taxon>Bacteria</taxon>
        <taxon>Pseudomonadati</taxon>
        <taxon>Pseudomonadota</taxon>
        <taxon>Alphaproteobacteria</taxon>
        <taxon>Hyphomicrobiales</taxon>
        <taxon>Rhizobiaceae</taxon>
        <taxon>Rhizobium/Agrobacterium group</taxon>
        <taxon>Rhizobium</taxon>
    </lineage>
</organism>
<sequence length="136" mass="14330">MPEELDLASDAARTGEHADENRETLLQEAQANLRSADHGHLEKAQMLPAASDLSDVKEFSRSSNGDTWSIGKNDRGAIVVLHRGNLPSGGHATVTTVRDVLNAGPAGPQHDALVALLAVAEDPGDSAQPEYFPGTI</sequence>